<protein>
    <submittedName>
        <fullName evidence="2">Variant erythrocyte surface antigen-1, beta subunit</fullName>
    </submittedName>
</protein>
<organism evidence="2 3">
    <name type="scientific">Babesia caballi</name>
    <dbReference type="NCBI Taxonomy" id="5871"/>
    <lineage>
        <taxon>Eukaryota</taxon>
        <taxon>Sar</taxon>
        <taxon>Alveolata</taxon>
        <taxon>Apicomplexa</taxon>
        <taxon>Aconoidasida</taxon>
        <taxon>Piroplasmida</taxon>
        <taxon>Babesiidae</taxon>
        <taxon>Babesia</taxon>
    </lineage>
</organism>
<evidence type="ECO:0000256" key="1">
    <source>
        <dbReference type="SAM" id="Phobius"/>
    </source>
</evidence>
<keyword evidence="1" id="KW-1133">Transmembrane helix</keyword>
<dbReference type="EMBL" id="BPLF01000001">
    <property type="protein sequence ID" value="GIX62004.1"/>
    <property type="molecule type" value="Genomic_DNA"/>
</dbReference>
<gene>
    <name evidence="2" type="ORF">BcabD6B2_14390</name>
</gene>
<keyword evidence="3" id="KW-1185">Reference proteome</keyword>
<keyword evidence="1" id="KW-0812">Transmembrane</keyword>
<evidence type="ECO:0000313" key="2">
    <source>
        <dbReference type="EMBL" id="GIX62004.1"/>
    </source>
</evidence>
<comment type="caution">
    <text evidence="2">The sequence shown here is derived from an EMBL/GenBank/DDBJ whole genome shotgun (WGS) entry which is preliminary data.</text>
</comment>
<dbReference type="Proteomes" id="UP001497744">
    <property type="component" value="Unassembled WGS sequence"/>
</dbReference>
<name>A0AAV4LQ02_BABCB</name>
<evidence type="ECO:0000313" key="3">
    <source>
        <dbReference type="Proteomes" id="UP001497744"/>
    </source>
</evidence>
<accession>A0AAV4LQ02</accession>
<feature type="transmembrane region" description="Helical" evidence="1">
    <location>
        <begin position="192"/>
        <end position="212"/>
    </location>
</feature>
<dbReference type="AlphaFoldDB" id="A0AAV4LQ02"/>
<reference evidence="2 3" key="1">
    <citation type="submission" date="2021-06" db="EMBL/GenBank/DDBJ databases">
        <title>Genome sequence of Babesia caballi.</title>
        <authorList>
            <person name="Yamagishi J."/>
            <person name="Kidaka T."/>
            <person name="Ochi A."/>
        </authorList>
    </citation>
    <scope>NUCLEOTIDE SEQUENCE [LARGE SCALE GENOMIC DNA]</scope>
    <source>
        <strain evidence="2">USDA-D6B2</strain>
    </source>
</reference>
<sequence>MVSQSRILMKSLTEEPQNLKESIDWMLRLSGRDNGRFSDGNVAMRGLTRTLLGMIQATKHDFADAVKTTFNEASNLVVKELEVKLRPTHSTFAEYFTNKTNDSTYEKDITSFKNWLESFGECIENGCDPLDQNHVPITDFAKGLELFMGYINGKLTDGFGNRYRYVSAYHPDEASWAAINDSEDKKKQCVRIFLKVVVTIYPLFTLLYWNGWKKTDKYGPKENGVWAEQNLKQSNSELSTFLKAVGFDDFSQINTVYTKTFFCAAHGATTGKMQRCPVDHSVKGSTISGRLQTAFALITHAQCDVSSYQRTRNLTTGGNLYETFDPSKFPFTKLFIVSNAYRITIKSSSITKTVLASAAAVTGVGVSAYLAHISGLLPTMAGLF</sequence>
<dbReference type="GeneID" id="94193487"/>
<proteinExistence type="predicted"/>
<dbReference type="RefSeq" id="XP_067714075.1">
    <property type="nucleotide sequence ID" value="XM_067857974.1"/>
</dbReference>
<keyword evidence="1" id="KW-0472">Membrane</keyword>